<reference evidence="1 2" key="1">
    <citation type="submission" date="2024-07" db="EMBL/GenBank/DDBJ databases">
        <title>Marimonas sp.nov., isolated from tidal-flat sediment.</title>
        <authorList>
            <person name="Jayan J.N."/>
            <person name="Lee S.S."/>
        </authorList>
    </citation>
    <scope>NUCLEOTIDE SEQUENCE [LARGE SCALE GENOMIC DNA]</scope>
    <source>
        <strain evidence="1 2">MJW-29</strain>
    </source>
</reference>
<dbReference type="Gene3D" id="3.40.50.720">
    <property type="entry name" value="NAD(P)-binding Rossmann-like Domain"/>
    <property type="match status" value="1"/>
</dbReference>
<protein>
    <recommendedName>
        <fullName evidence="3">Short chain dehydrogenase</fullName>
    </recommendedName>
</protein>
<dbReference type="InterPro" id="IPR036291">
    <property type="entry name" value="NAD(P)-bd_dom_sf"/>
</dbReference>
<comment type="caution">
    <text evidence="1">The sequence shown here is derived from an EMBL/GenBank/DDBJ whole genome shotgun (WGS) entry which is preliminary data.</text>
</comment>
<evidence type="ECO:0000313" key="2">
    <source>
        <dbReference type="Proteomes" id="UP001556098"/>
    </source>
</evidence>
<evidence type="ECO:0008006" key="3">
    <source>
        <dbReference type="Google" id="ProtNLM"/>
    </source>
</evidence>
<sequence length="56" mass="5735">MDKPQAVIIGVGDGLSAALARELAADHALTLAARTADKMQAVAGETGAHRSAGWHR</sequence>
<keyword evidence="2" id="KW-1185">Reference proteome</keyword>
<dbReference type="SUPFAM" id="SSF51735">
    <property type="entry name" value="NAD(P)-binding Rossmann-fold domains"/>
    <property type="match status" value="1"/>
</dbReference>
<proteinExistence type="predicted"/>
<evidence type="ECO:0000313" key="1">
    <source>
        <dbReference type="EMBL" id="MEW9920120.1"/>
    </source>
</evidence>
<gene>
    <name evidence="1" type="ORF">AB2B41_10925</name>
</gene>
<name>A0ABV3RMD4_9RHOB</name>
<dbReference type="RefSeq" id="WP_367877825.1">
    <property type="nucleotide sequence ID" value="NZ_JBFNXX010000007.1"/>
</dbReference>
<dbReference type="EMBL" id="JBFNXX010000007">
    <property type="protein sequence ID" value="MEW9920120.1"/>
    <property type="molecule type" value="Genomic_DNA"/>
</dbReference>
<dbReference type="Proteomes" id="UP001556098">
    <property type="component" value="Unassembled WGS sequence"/>
</dbReference>
<accession>A0ABV3RMD4</accession>
<organism evidence="1 2">
    <name type="scientific">Sulfitobacter sediminis</name>
    <dbReference type="NCBI Taxonomy" id="3234186"/>
    <lineage>
        <taxon>Bacteria</taxon>
        <taxon>Pseudomonadati</taxon>
        <taxon>Pseudomonadota</taxon>
        <taxon>Alphaproteobacteria</taxon>
        <taxon>Rhodobacterales</taxon>
        <taxon>Roseobacteraceae</taxon>
        <taxon>Sulfitobacter</taxon>
    </lineage>
</organism>